<dbReference type="AlphaFoldDB" id="A0A7R9EKT9"/>
<dbReference type="FunFam" id="3.40.50.1820:FF:000021">
    <property type="entry name" value="Lipase"/>
    <property type="match status" value="1"/>
</dbReference>
<dbReference type="GO" id="GO:0016787">
    <property type="term" value="F:hydrolase activity"/>
    <property type="evidence" value="ECO:0007669"/>
    <property type="project" value="UniProtKB-KW"/>
</dbReference>
<dbReference type="Gene3D" id="3.40.50.1820">
    <property type="entry name" value="alpha/beta hydrolase"/>
    <property type="match status" value="2"/>
</dbReference>
<keyword evidence="3" id="KW-0378">Hydrolase</keyword>
<feature type="signal peptide" evidence="7">
    <location>
        <begin position="1"/>
        <end position="20"/>
    </location>
</feature>
<dbReference type="GO" id="GO:0016042">
    <property type="term" value="P:lipid catabolic process"/>
    <property type="evidence" value="ECO:0007669"/>
    <property type="project" value="UniProtKB-KW"/>
</dbReference>
<evidence type="ECO:0000256" key="3">
    <source>
        <dbReference type="ARBA" id="ARBA00022801"/>
    </source>
</evidence>
<comment type="similarity">
    <text evidence="1">Belongs to the AB hydrolase superfamily. Lipase family.</text>
</comment>
<gene>
    <name evidence="10" type="ORF">TMSB3V08_LOCUS11180</name>
</gene>
<evidence type="ECO:0000259" key="9">
    <source>
        <dbReference type="Pfam" id="PF04083"/>
    </source>
</evidence>
<protein>
    <recommendedName>
        <fullName evidence="11">Triacylglycerol lipase</fullName>
    </recommendedName>
</protein>
<reference evidence="10" key="1">
    <citation type="submission" date="2020-11" db="EMBL/GenBank/DDBJ databases">
        <authorList>
            <person name="Tran Van P."/>
        </authorList>
    </citation>
    <scope>NUCLEOTIDE SEQUENCE</scope>
</reference>
<evidence type="ECO:0000259" key="8">
    <source>
        <dbReference type="Pfam" id="PF00561"/>
    </source>
</evidence>
<evidence type="ECO:0000256" key="7">
    <source>
        <dbReference type="SAM" id="SignalP"/>
    </source>
</evidence>
<sequence length="496" mass="55206">MERFTAGILLCSLFVLQANTEGATQLLQDINPDAYLSVPELITKYGYPMESHTVTTEDGYILTMHRIPYGKISSDVTNRPAVLVQHGLFSSSADWIVMGPGKGLGELRRAEPPWCPSPGDFALPLGGAAYCAKMGLESLYLDKVYPHLRGEGVGKPFCKTTLSTPGQNSNLDLPDICSPVYCESSSLDYVHPEEGYTGYILADAGFDVWLGNYRGNSYSNQHISLDTDSADYWDFSWHENGFYDLPAMIDHIRSQTGQDKIYYIGHSMGTTGFYVMGSMRPEYNDKIRAMFSLAPIAYMSHMTSPFLQLISKYITELQILRGLIGLNEFSPNSEFLAEAGQLTCSDEAPTQSVCGNVVFLFTGFDSQQLNETMLPVILGHTPAGASTRQIIHYGQEVKSGYFRQYDHGSVENLLKYGSLNPPDYDLSKVTAPVSLHYSNNDWLASLTDVDELYSELPNVIGKFLVPLDQFNHIDYMWAIDAKTLVYDTVISIMSQY</sequence>
<dbReference type="InterPro" id="IPR029058">
    <property type="entry name" value="AB_hydrolase_fold"/>
</dbReference>
<evidence type="ECO:0000256" key="1">
    <source>
        <dbReference type="ARBA" id="ARBA00010701"/>
    </source>
</evidence>
<proteinExistence type="inferred from homology"/>
<name>A0A7R9EKT9_9NEOP</name>
<evidence type="ECO:0000256" key="4">
    <source>
        <dbReference type="ARBA" id="ARBA00022963"/>
    </source>
</evidence>
<feature type="domain" description="AB hydrolase-1" evidence="8">
    <location>
        <begin position="201"/>
        <end position="476"/>
    </location>
</feature>
<keyword evidence="5" id="KW-0443">Lipid metabolism</keyword>
<dbReference type="EMBL" id="OB797738">
    <property type="protein sequence ID" value="CAD7434529.1"/>
    <property type="molecule type" value="Genomic_DNA"/>
</dbReference>
<evidence type="ECO:0000256" key="6">
    <source>
        <dbReference type="ARBA" id="ARBA00023180"/>
    </source>
</evidence>
<dbReference type="InterPro" id="IPR006693">
    <property type="entry name" value="AB_hydrolase_lipase"/>
</dbReference>
<feature type="domain" description="Partial AB-hydrolase lipase" evidence="9">
    <location>
        <begin position="38"/>
        <end position="98"/>
    </location>
</feature>
<dbReference type="Pfam" id="PF00561">
    <property type="entry name" value="Abhydrolase_1"/>
    <property type="match status" value="1"/>
</dbReference>
<evidence type="ECO:0000256" key="2">
    <source>
        <dbReference type="ARBA" id="ARBA00022729"/>
    </source>
</evidence>
<keyword evidence="2 7" id="KW-0732">Signal</keyword>
<keyword evidence="4" id="KW-0442">Lipid degradation</keyword>
<evidence type="ECO:0008006" key="11">
    <source>
        <dbReference type="Google" id="ProtNLM"/>
    </source>
</evidence>
<organism evidence="10">
    <name type="scientific">Timema monikensis</name>
    <dbReference type="NCBI Taxonomy" id="170555"/>
    <lineage>
        <taxon>Eukaryota</taxon>
        <taxon>Metazoa</taxon>
        <taxon>Ecdysozoa</taxon>
        <taxon>Arthropoda</taxon>
        <taxon>Hexapoda</taxon>
        <taxon>Insecta</taxon>
        <taxon>Pterygota</taxon>
        <taxon>Neoptera</taxon>
        <taxon>Polyneoptera</taxon>
        <taxon>Phasmatodea</taxon>
        <taxon>Timematodea</taxon>
        <taxon>Timematoidea</taxon>
        <taxon>Timematidae</taxon>
        <taxon>Timema</taxon>
    </lineage>
</organism>
<dbReference type="SUPFAM" id="SSF53474">
    <property type="entry name" value="alpha/beta-Hydrolases"/>
    <property type="match status" value="2"/>
</dbReference>
<evidence type="ECO:0000256" key="5">
    <source>
        <dbReference type="ARBA" id="ARBA00023098"/>
    </source>
</evidence>
<feature type="chain" id="PRO_5030866584" description="Triacylglycerol lipase" evidence="7">
    <location>
        <begin position="21"/>
        <end position="496"/>
    </location>
</feature>
<accession>A0A7R9EKT9</accession>
<dbReference type="PANTHER" id="PTHR11005">
    <property type="entry name" value="LYSOSOMAL ACID LIPASE-RELATED"/>
    <property type="match status" value="1"/>
</dbReference>
<dbReference type="InterPro" id="IPR000073">
    <property type="entry name" value="AB_hydrolase_1"/>
</dbReference>
<evidence type="ECO:0000313" key="10">
    <source>
        <dbReference type="EMBL" id="CAD7434529.1"/>
    </source>
</evidence>
<dbReference type="Pfam" id="PF04083">
    <property type="entry name" value="Abhydro_lipase"/>
    <property type="match status" value="1"/>
</dbReference>
<keyword evidence="6" id="KW-0325">Glycoprotein</keyword>